<feature type="transmembrane region" description="Helical" evidence="1">
    <location>
        <begin position="160"/>
        <end position="179"/>
    </location>
</feature>
<organism evidence="2 3">
    <name type="scientific">Congregibacter brevis</name>
    <dbReference type="NCBI Taxonomy" id="3081201"/>
    <lineage>
        <taxon>Bacteria</taxon>
        <taxon>Pseudomonadati</taxon>
        <taxon>Pseudomonadota</taxon>
        <taxon>Gammaproteobacteria</taxon>
        <taxon>Cellvibrionales</taxon>
        <taxon>Halieaceae</taxon>
        <taxon>Congregibacter</taxon>
    </lineage>
</organism>
<sequence>MSEPADFSFSKRSYFLLLSILIVACVVRVVPALNYGQDWYGEGSFTLVNFDEAGSCRAALDGFDYSPWVGWQTLALAEASGLSVPDGIRGDARAVKAFCQSESHIVIARLYSAVAGVLTVAALWILAVLLFPAKPLAAPVASALLALSGWHISESMVGTVDAASTFFIYAFTCAVVWSVRHDGFRWLLALLLLAPAVWTKYWVFAFASLAVLIPIPGYVTLFKGIDRSRALLLLLSYVGLFGIVSTPELSGLLIWFLPILFYAVVPWSRLGSAAKGFMLLAPWLAPALMQVEIFAAFTSAGAEGRFGTDYGAIGWHKWLRNPVNIPVVLVMGLGLPGFVMAVSGLAHLWKSAPLDRAWLALLPLLAFVLYMAFLAPVTYYRHYLPLLPLACLLAAVRVSHWRPPLRAVSVALLLSWQAVLAVDLVTDYHFDPRRDLPKWYAENEPQRVWASYYVNPPPDTGVGHRLFKPAFVRSGSNNLRQSDTLILSENWYDTAFANELNGPLVHDPARLIKTTPESVTFYRRAFAGELPFLVKRARLRAPSYMPELLVHRALYGSFTQFVGDIVILEVEL</sequence>
<feature type="transmembrane region" description="Helical" evidence="1">
    <location>
        <begin position="323"/>
        <end position="345"/>
    </location>
</feature>
<gene>
    <name evidence="2" type="ORF">R0137_03470</name>
</gene>
<keyword evidence="3" id="KW-1185">Reference proteome</keyword>
<keyword evidence="1" id="KW-1133">Transmembrane helix</keyword>
<proteinExistence type="predicted"/>
<feature type="transmembrane region" description="Helical" evidence="1">
    <location>
        <begin position="199"/>
        <end position="219"/>
    </location>
</feature>
<evidence type="ECO:0000313" key="2">
    <source>
        <dbReference type="EMBL" id="WOJ97639.1"/>
    </source>
</evidence>
<evidence type="ECO:0000256" key="1">
    <source>
        <dbReference type="SAM" id="Phobius"/>
    </source>
</evidence>
<dbReference type="RefSeq" id="WP_407328566.1">
    <property type="nucleotide sequence ID" value="NZ_CP136865.1"/>
</dbReference>
<feature type="transmembrane region" description="Helical" evidence="1">
    <location>
        <begin position="357"/>
        <end position="376"/>
    </location>
</feature>
<reference evidence="2 3" key="1">
    <citation type="submission" date="2023-10" db="EMBL/GenBank/DDBJ databases">
        <title>Two novel species belonging to the OM43/NOR5 clade.</title>
        <authorList>
            <person name="Park M."/>
        </authorList>
    </citation>
    <scope>NUCLEOTIDE SEQUENCE [LARGE SCALE GENOMIC DNA]</scope>
    <source>
        <strain evidence="2 3">IMCC45268</strain>
    </source>
</reference>
<feature type="transmembrane region" description="Helical" evidence="1">
    <location>
        <begin position="12"/>
        <end position="30"/>
    </location>
</feature>
<dbReference type="EMBL" id="CP136865">
    <property type="protein sequence ID" value="WOJ97639.1"/>
    <property type="molecule type" value="Genomic_DNA"/>
</dbReference>
<dbReference type="Proteomes" id="UP001626549">
    <property type="component" value="Chromosome"/>
</dbReference>
<accession>A0ABZ0IGI8</accession>
<keyword evidence="1" id="KW-0812">Transmembrane</keyword>
<protein>
    <recommendedName>
        <fullName evidence="4">Glycosyltransferase RgtA/B/C/D-like domain-containing protein</fullName>
    </recommendedName>
</protein>
<name>A0ABZ0IGI8_9GAMM</name>
<evidence type="ECO:0008006" key="4">
    <source>
        <dbReference type="Google" id="ProtNLM"/>
    </source>
</evidence>
<evidence type="ECO:0000313" key="3">
    <source>
        <dbReference type="Proteomes" id="UP001626549"/>
    </source>
</evidence>
<keyword evidence="1" id="KW-0472">Membrane</keyword>
<feature type="transmembrane region" description="Helical" evidence="1">
    <location>
        <begin position="110"/>
        <end position="130"/>
    </location>
</feature>
<feature type="transmembrane region" description="Helical" evidence="1">
    <location>
        <begin position="231"/>
        <end position="263"/>
    </location>
</feature>
<feature type="transmembrane region" description="Helical" evidence="1">
    <location>
        <begin position="283"/>
        <end position="302"/>
    </location>
</feature>